<sequence length="49" mass="5544">MNVNLWHCKIKKTKLEGKSTLLSTTIDSLTRDIEKVKLLSESELIANPC</sequence>
<proteinExistence type="predicted"/>
<gene>
    <name evidence="1" type="primary">ORF66205</name>
</gene>
<reference evidence="1" key="1">
    <citation type="submission" date="2014-12" db="EMBL/GenBank/DDBJ databases">
        <title>Insight into the proteome of Arion vulgaris.</title>
        <authorList>
            <person name="Aradska J."/>
            <person name="Bulat T."/>
            <person name="Smidak R."/>
            <person name="Sarate P."/>
            <person name="Gangsoo J."/>
            <person name="Sialana F."/>
            <person name="Bilban M."/>
            <person name="Lubec G."/>
        </authorList>
    </citation>
    <scope>NUCLEOTIDE SEQUENCE</scope>
    <source>
        <tissue evidence="1">Skin</tissue>
    </source>
</reference>
<evidence type="ECO:0000313" key="1">
    <source>
        <dbReference type="EMBL" id="CEK68402.1"/>
    </source>
</evidence>
<dbReference type="EMBL" id="HACG01021537">
    <property type="protein sequence ID" value="CEK68402.1"/>
    <property type="molecule type" value="Transcribed_RNA"/>
</dbReference>
<protein>
    <submittedName>
        <fullName evidence="1">Uncharacterized protein</fullName>
    </submittedName>
</protein>
<accession>A0A0B6ZJ57</accession>
<dbReference type="AlphaFoldDB" id="A0A0B6ZJ57"/>
<organism evidence="1">
    <name type="scientific">Arion vulgaris</name>
    <dbReference type="NCBI Taxonomy" id="1028688"/>
    <lineage>
        <taxon>Eukaryota</taxon>
        <taxon>Metazoa</taxon>
        <taxon>Spiralia</taxon>
        <taxon>Lophotrochozoa</taxon>
        <taxon>Mollusca</taxon>
        <taxon>Gastropoda</taxon>
        <taxon>Heterobranchia</taxon>
        <taxon>Euthyneura</taxon>
        <taxon>Panpulmonata</taxon>
        <taxon>Eupulmonata</taxon>
        <taxon>Stylommatophora</taxon>
        <taxon>Helicina</taxon>
        <taxon>Arionoidea</taxon>
        <taxon>Arionidae</taxon>
        <taxon>Arion</taxon>
    </lineage>
</organism>
<name>A0A0B6ZJ57_9EUPU</name>